<sequence>MDHPLTRVLDRVVPDAQYRAPDLAELLGLALSSTNTLILSGWFPGAAWERAPGTDRRRVWTGAALIAAADTDPPALDHSRYTPSTLWRLGCGCDGCLAWHNADSRQRRRAAADAAFPEQRRRQVLELVSSGDVDSIEEAAARAKVSPGRVFGLALRDQDFRAALDEAAVALCVGGDLCGRPIGYRTGCRGTACRRAHRPLATPPPHGARG</sequence>
<keyword evidence="2" id="KW-1185">Reference proteome</keyword>
<name>A0A7H8TE24_STRCX</name>
<dbReference type="EMBL" id="CP056041">
    <property type="protein sequence ID" value="QKZ20300.1"/>
    <property type="molecule type" value="Genomic_DNA"/>
</dbReference>
<evidence type="ECO:0000313" key="2">
    <source>
        <dbReference type="Proteomes" id="UP000509418"/>
    </source>
</evidence>
<accession>A0A7H8TE24</accession>
<dbReference type="Proteomes" id="UP000509418">
    <property type="component" value="Chromosome"/>
</dbReference>
<proteinExistence type="predicted"/>
<protein>
    <submittedName>
        <fullName evidence="1">Uncharacterized protein</fullName>
    </submittedName>
</protein>
<evidence type="ECO:0000313" key="1">
    <source>
        <dbReference type="EMBL" id="QKZ20300.1"/>
    </source>
</evidence>
<reference evidence="1 2" key="1">
    <citation type="submission" date="2020-06" db="EMBL/GenBank/DDBJ databases">
        <title>Genome mining for natural products.</title>
        <authorList>
            <person name="Zhang B."/>
            <person name="Shi J."/>
            <person name="Ge H."/>
        </authorList>
    </citation>
    <scope>NUCLEOTIDE SEQUENCE [LARGE SCALE GENOMIC DNA]</scope>
    <source>
        <strain evidence="1 2">NA02069</strain>
    </source>
</reference>
<dbReference type="RefSeq" id="WP_176576360.1">
    <property type="nucleotide sequence ID" value="NZ_CBDRGH010000036.1"/>
</dbReference>
<dbReference type="AlphaFoldDB" id="A0A7H8TE24"/>
<organism evidence="1 2">
    <name type="scientific">Streptomyces chartreusis</name>
    <dbReference type="NCBI Taxonomy" id="1969"/>
    <lineage>
        <taxon>Bacteria</taxon>
        <taxon>Bacillati</taxon>
        <taxon>Actinomycetota</taxon>
        <taxon>Actinomycetes</taxon>
        <taxon>Kitasatosporales</taxon>
        <taxon>Streptomycetaceae</taxon>
        <taxon>Streptomyces</taxon>
    </lineage>
</organism>
<gene>
    <name evidence="1" type="ORF">HUT05_24880</name>
</gene>